<dbReference type="EMBL" id="FPCH01000005">
    <property type="protein sequence ID" value="SFV39006.1"/>
    <property type="molecule type" value="Genomic_DNA"/>
</dbReference>
<dbReference type="Pfam" id="PF16826">
    <property type="entry name" value="DUF5076"/>
    <property type="match status" value="1"/>
</dbReference>
<dbReference type="OrthoDB" id="7558075at2"/>
<keyword evidence="2" id="KW-1185">Reference proteome</keyword>
<evidence type="ECO:0000313" key="2">
    <source>
        <dbReference type="Proteomes" id="UP000199423"/>
    </source>
</evidence>
<accession>A0A1I7NWG4</accession>
<proteinExistence type="predicted"/>
<dbReference type="RefSeq" id="WP_092869543.1">
    <property type="nucleotide sequence ID" value="NZ_FPCH01000005.1"/>
</dbReference>
<reference evidence="2" key="1">
    <citation type="submission" date="2016-10" db="EMBL/GenBank/DDBJ databases">
        <authorList>
            <person name="Varghese N."/>
            <person name="Submissions S."/>
        </authorList>
    </citation>
    <scope>NUCLEOTIDE SEQUENCE [LARGE SCALE GENOMIC DNA]</scope>
    <source>
        <strain evidence="2">DSM 1565</strain>
    </source>
</reference>
<dbReference type="Gene3D" id="3.30.2370.10">
    <property type="entry name" value="putative pyruvate dehydrogenase"/>
    <property type="match status" value="1"/>
</dbReference>
<protein>
    <recommendedName>
        <fullName evidence="3">DUF5076 domain-containing protein</fullName>
    </recommendedName>
</protein>
<dbReference type="InterPro" id="IPR031796">
    <property type="entry name" value="DUF5076"/>
</dbReference>
<evidence type="ECO:0000313" key="1">
    <source>
        <dbReference type="EMBL" id="SFV39006.1"/>
    </source>
</evidence>
<gene>
    <name evidence="1" type="ORF">SAMN04488557_4029</name>
</gene>
<dbReference type="AlphaFoldDB" id="A0A1I7NWG4"/>
<evidence type="ECO:0008006" key="3">
    <source>
        <dbReference type="Google" id="ProtNLM"/>
    </source>
</evidence>
<sequence>MSDLQDSDVLLELDIPEEVPEAEQAVELIRAWVADGALVVTLNGEAFGPRLEEWGRLLAQIGHHVARSASANGESGEQRLIAAVRKGFDEAFPKNELAAFGKSRKRVTH</sequence>
<name>A0A1I7NWG4_9HYPH</name>
<organism evidence="1 2">
    <name type="scientific">Hyphomicrobium facile</name>
    <dbReference type="NCBI Taxonomy" id="51670"/>
    <lineage>
        <taxon>Bacteria</taxon>
        <taxon>Pseudomonadati</taxon>
        <taxon>Pseudomonadota</taxon>
        <taxon>Alphaproteobacteria</taxon>
        <taxon>Hyphomicrobiales</taxon>
        <taxon>Hyphomicrobiaceae</taxon>
        <taxon>Hyphomicrobium</taxon>
    </lineage>
</organism>
<dbReference type="Proteomes" id="UP000199423">
    <property type="component" value="Unassembled WGS sequence"/>
</dbReference>
<dbReference type="STRING" id="51670.SAMN04488557_4029"/>